<reference evidence="1 2" key="1">
    <citation type="journal article" date="2012" name="J. Bacteriol.">
        <title>Draft genome of Streptomyces tsukubaensis NRRL 18488, the producer of the clinically important immunosuppressant tacrolimus (FK506).</title>
        <authorList>
            <person name="Barreiro C."/>
            <person name="Prieto C."/>
            <person name="Sola-Landa A."/>
            <person name="Solera E."/>
            <person name="Martinez-Castro M."/>
            <person name="Perez-Redondo R."/>
            <person name="Garcia-Estrada C."/>
            <person name="Aparicio J.F."/>
            <person name="Fernandez-Martinez L.T."/>
            <person name="Santos-Aberturas J."/>
            <person name="Salehi-Najafabadi Z."/>
            <person name="Rodriguez-Garcia A."/>
            <person name="Tauch A."/>
            <person name="Martin J.F."/>
        </authorList>
    </citation>
    <scope>NUCLEOTIDE SEQUENCE [LARGE SCALE GENOMIC DNA]</scope>
    <source>
        <strain evidence="2">DSM 42081 / NBRC 108919 / NRRL 18488 / 9993</strain>
    </source>
</reference>
<sequence>MYEHIQIAAETFSVGDKVVGSVGMGGLATALTVGMVAGIKEPKGAGKIRRKLDSNQASVIGIVAGTCYMGAGSIWTVGEGLSDGFASVFTNGGFGHAGMGAVSLLLGAVMYFREARPAAAAFTGILAAGVWAQSGGIWGLPEALVLTGVQSLGMA</sequence>
<geneLocation type="plasmid" evidence="1 2">
    <name>pSTS1</name>
</geneLocation>
<accession>I2MT30</accession>
<gene>
    <name evidence="1" type="ORF">STSU_000060</name>
</gene>
<dbReference type="EMBL" id="CP029157">
    <property type="protein sequence ID" value="QKM65794.1"/>
    <property type="molecule type" value="Genomic_DNA"/>
</dbReference>
<proteinExistence type="predicted"/>
<organism evidence="1 2">
    <name type="scientific">Streptomyces tsukubensis (strain DSM 42081 / NBRC 108919 / NRRL 18488 / 9993)</name>
    <dbReference type="NCBI Taxonomy" id="1114943"/>
    <lineage>
        <taxon>Bacteria</taxon>
        <taxon>Bacillati</taxon>
        <taxon>Actinomycetota</taxon>
        <taxon>Actinomycetes</taxon>
        <taxon>Kitasatosporales</taxon>
        <taxon>Streptomycetaceae</taxon>
        <taxon>Streptomyces</taxon>
    </lineage>
</organism>
<dbReference type="Proteomes" id="UP000005940">
    <property type="component" value="Plasmid pSTS1"/>
</dbReference>
<name>I2MT30_STRT9</name>
<protein>
    <submittedName>
        <fullName evidence="1">Uncharacterized protein</fullName>
    </submittedName>
</protein>
<dbReference type="AlphaFoldDB" id="I2MT30"/>
<keyword evidence="1" id="KW-0614">Plasmid</keyword>
<evidence type="ECO:0000313" key="2">
    <source>
        <dbReference type="Proteomes" id="UP000005940"/>
    </source>
</evidence>
<evidence type="ECO:0000313" key="1">
    <source>
        <dbReference type="EMBL" id="QKM65794.1"/>
    </source>
</evidence>
<keyword evidence="2" id="KW-1185">Reference proteome</keyword>